<evidence type="ECO:0000313" key="3">
    <source>
        <dbReference type="Proteomes" id="UP001161099"/>
    </source>
</evidence>
<dbReference type="Proteomes" id="UP001161099">
    <property type="component" value="Unassembled WGS sequence"/>
</dbReference>
<reference evidence="2" key="1">
    <citation type="submission" date="2022-09" db="EMBL/GenBank/DDBJ databases">
        <title>Intensive care unit water sources are persistently colonized with multi-drug resistant bacteria and are the site of extensive horizontal gene transfer of antibiotic resistance genes.</title>
        <authorList>
            <person name="Diorio-Toth L."/>
        </authorList>
    </citation>
    <scope>NUCLEOTIDE SEQUENCE</scope>
    <source>
        <strain evidence="2">GD03851</strain>
    </source>
</reference>
<sequence length="102" mass="11817">MPQVVYTEESRQDLVRFANFLVANEAKEQAKAVITVILSNVKKLEEFPLIGRIYPIENKDFRELKIKYGSSGYVCLYSFDPITDIVLVHAFRHQRELGYSAF</sequence>
<evidence type="ECO:0000256" key="1">
    <source>
        <dbReference type="ARBA" id="ARBA00022649"/>
    </source>
</evidence>
<evidence type="ECO:0000313" key="2">
    <source>
        <dbReference type="EMBL" id="MDH0657763.1"/>
    </source>
</evidence>
<dbReference type="InterPro" id="IPR007712">
    <property type="entry name" value="RelE/ParE_toxin"/>
</dbReference>
<name>A0AA42LJF3_ACIJO</name>
<dbReference type="InterPro" id="IPR035093">
    <property type="entry name" value="RelE/ParE_toxin_dom_sf"/>
</dbReference>
<dbReference type="Pfam" id="PF05016">
    <property type="entry name" value="ParE_toxin"/>
    <property type="match status" value="1"/>
</dbReference>
<accession>A0AA42LJF3</accession>
<comment type="caution">
    <text evidence="2">The sequence shown here is derived from an EMBL/GenBank/DDBJ whole genome shotgun (WGS) entry which is preliminary data.</text>
</comment>
<dbReference type="AlphaFoldDB" id="A0AA42LJF3"/>
<keyword evidence="1" id="KW-1277">Toxin-antitoxin system</keyword>
<organism evidence="2 3">
    <name type="scientific">Acinetobacter johnsonii</name>
    <dbReference type="NCBI Taxonomy" id="40214"/>
    <lineage>
        <taxon>Bacteria</taxon>
        <taxon>Pseudomonadati</taxon>
        <taxon>Pseudomonadota</taxon>
        <taxon>Gammaproteobacteria</taxon>
        <taxon>Moraxellales</taxon>
        <taxon>Moraxellaceae</taxon>
        <taxon>Acinetobacter</taxon>
    </lineage>
</organism>
<gene>
    <name evidence="2" type="ORF">N5D11_16935</name>
</gene>
<dbReference type="RefSeq" id="WP_237788576.1">
    <property type="nucleotide sequence ID" value="NZ_JAOCDR010000089.1"/>
</dbReference>
<proteinExistence type="predicted"/>
<dbReference type="Gene3D" id="3.30.2310.20">
    <property type="entry name" value="RelE-like"/>
    <property type="match status" value="1"/>
</dbReference>
<protein>
    <submittedName>
        <fullName evidence="2">Type II toxin-antitoxin system RelE/ParE family toxin</fullName>
    </submittedName>
</protein>
<dbReference type="EMBL" id="JAOCDR010000089">
    <property type="protein sequence ID" value="MDH0657763.1"/>
    <property type="molecule type" value="Genomic_DNA"/>
</dbReference>